<reference evidence="11 12" key="1">
    <citation type="submission" date="2018-07" db="EMBL/GenBank/DDBJ databases">
        <title>Thalassococcus profundi sp. nov., a marine bacterium isolated from deep seawater of Okinawa Trough.</title>
        <authorList>
            <person name="Yu M."/>
        </authorList>
    </citation>
    <scope>NUCLEOTIDE SEQUENCE [LARGE SCALE GENOMIC DNA]</scope>
    <source>
        <strain evidence="11 12">WRAS1</strain>
    </source>
</reference>
<organism evidence="11 12">
    <name type="scientific">Thalassococcus profundi</name>
    <dbReference type="NCBI Taxonomy" id="2282382"/>
    <lineage>
        <taxon>Bacteria</taxon>
        <taxon>Pseudomonadati</taxon>
        <taxon>Pseudomonadota</taxon>
        <taxon>Alphaproteobacteria</taxon>
        <taxon>Rhodobacterales</taxon>
        <taxon>Roseobacteraceae</taxon>
        <taxon>Thalassococcus</taxon>
    </lineage>
</organism>
<keyword evidence="12" id="KW-1185">Reference proteome</keyword>
<dbReference type="EC" id="5.3.1.1" evidence="9 10"/>
<dbReference type="AlphaFoldDB" id="A0A369TWK4"/>
<dbReference type="CDD" id="cd00311">
    <property type="entry name" value="TIM"/>
    <property type="match status" value="1"/>
</dbReference>
<dbReference type="GO" id="GO:0004807">
    <property type="term" value="F:triose-phosphate isomerase activity"/>
    <property type="evidence" value="ECO:0007669"/>
    <property type="project" value="UniProtKB-UniRule"/>
</dbReference>
<dbReference type="InterPro" id="IPR020861">
    <property type="entry name" value="Triosephosphate_isomerase_AS"/>
</dbReference>
<keyword evidence="7 9" id="KW-0324">Glycolysis</keyword>
<evidence type="ECO:0000256" key="4">
    <source>
        <dbReference type="ARBA" id="ARBA00007422"/>
    </source>
</evidence>
<dbReference type="UniPathway" id="UPA00109">
    <property type="reaction ID" value="UER00189"/>
</dbReference>
<dbReference type="InterPro" id="IPR022896">
    <property type="entry name" value="TrioseP_Isoase_bac/euk"/>
</dbReference>
<sequence>MPRKLAAGNWKMNGTAASLDQIDALAEADEGAAEVLICPPATLIHAAAQRARGVMIGAQDCHTADKGAHTGDLSAPMLADAGASHIITGHSERRADHGETDAVVRAKTEAVWAAGLTAILCIGETLDQREAGETLEVLAEQMAGSVPDGVTGTQLVIAYEPVWAIGTGKVPTTDQIAEVHEFMFKKLEDRFGSEVAGDTRLLYGGSVKASNATEIFAVPHVDGALVGGASLKAEDFAPIVEALNAAT</sequence>
<comment type="pathway">
    <text evidence="2 9 10">Carbohydrate degradation; glycolysis; D-glyceraldehyde 3-phosphate from glycerone phosphate: step 1/1.</text>
</comment>
<comment type="catalytic activity">
    <reaction evidence="9 10">
        <text>D-glyceraldehyde 3-phosphate = dihydroxyacetone phosphate</text>
        <dbReference type="Rhea" id="RHEA:18585"/>
        <dbReference type="ChEBI" id="CHEBI:57642"/>
        <dbReference type="ChEBI" id="CHEBI:59776"/>
        <dbReference type="EC" id="5.3.1.1"/>
    </reaction>
</comment>
<dbReference type="Pfam" id="PF00121">
    <property type="entry name" value="TIM"/>
    <property type="match status" value="1"/>
</dbReference>
<dbReference type="PANTHER" id="PTHR21139:SF42">
    <property type="entry name" value="TRIOSEPHOSPHATE ISOMERASE"/>
    <property type="match status" value="1"/>
</dbReference>
<comment type="pathway">
    <text evidence="3">Carbohydrate metabolism; erythritol degradation.</text>
</comment>
<feature type="active site" description="Proton acceptor" evidence="9">
    <location>
        <position position="160"/>
    </location>
</feature>
<evidence type="ECO:0000256" key="9">
    <source>
        <dbReference type="HAMAP-Rule" id="MF_00147"/>
    </source>
</evidence>
<evidence type="ECO:0000313" key="12">
    <source>
        <dbReference type="Proteomes" id="UP000253977"/>
    </source>
</evidence>
<comment type="caution">
    <text evidence="11">The sequence shown here is derived from an EMBL/GenBank/DDBJ whole genome shotgun (WGS) entry which is preliminary data.</text>
</comment>
<dbReference type="UniPathway" id="UPA01066"/>
<dbReference type="PROSITE" id="PS51440">
    <property type="entry name" value="TIM_2"/>
    <property type="match status" value="1"/>
</dbReference>
<feature type="active site" description="Electrophile" evidence="9">
    <location>
        <position position="90"/>
    </location>
</feature>
<evidence type="ECO:0000256" key="3">
    <source>
        <dbReference type="ARBA" id="ARBA00004939"/>
    </source>
</evidence>
<dbReference type="UniPathway" id="UPA00138"/>
<dbReference type="InterPro" id="IPR035990">
    <property type="entry name" value="TIM_sf"/>
</dbReference>
<dbReference type="FunFam" id="3.20.20.70:FF:000016">
    <property type="entry name" value="Triosephosphate isomerase"/>
    <property type="match status" value="1"/>
</dbReference>
<dbReference type="PANTHER" id="PTHR21139">
    <property type="entry name" value="TRIOSEPHOSPHATE ISOMERASE"/>
    <property type="match status" value="1"/>
</dbReference>
<comment type="catalytic activity">
    <reaction evidence="1">
        <text>L-erythrulose 1-phosphate = D-erythrulose 4-phosphate</text>
        <dbReference type="Rhea" id="RHEA:49588"/>
        <dbReference type="ChEBI" id="CHEBI:58002"/>
        <dbReference type="ChEBI" id="CHEBI:90796"/>
        <dbReference type="EC" id="5.3.1.33"/>
    </reaction>
</comment>
<dbReference type="RefSeq" id="WP_114510095.1">
    <property type="nucleotide sequence ID" value="NZ_QPMK01000003.1"/>
</dbReference>
<evidence type="ECO:0000313" key="11">
    <source>
        <dbReference type="EMBL" id="RDD67346.1"/>
    </source>
</evidence>
<protein>
    <recommendedName>
        <fullName evidence="9 10">Triosephosphate isomerase</fullName>
        <shortName evidence="9">TIM</shortName>
        <shortName evidence="9">TPI</shortName>
        <ecNumber evidence="9 10">5.3.1.1</ecNumber>
    </recommendedName>
    <alternativeName>
        <fullName evidence="9">Triose-phosphate isomerase</fullName>
    </alternativeName>
</protein>
<feature type="binding site" evidence="9">
    <location>
        <begin position="227"/>
        <end position="228"/>
    </location>
    <ligand>
        <name>substrate</name>
    </ligand>
</feature>
<keyword evidence="8 9" id="KW-0413">Isomerase</keyword>
<dbReference type="InterPro" id="IPR000652">
    <property type="entry name" value="Triosephosphate_isomerase"/>
</dbReference>
<dbReference type="EMBL" id="QPMK01000003">
    <property type="protein sequence ID" value="RDD67346.1"/>
    <property type="molecule type" value="Genomic_DNA"/>
</dbReference>
<feature type="binding site" evidence="9">
    <location>
        <position position="206"/>
    </location>
    <ligand>
        <name>substrate</name>
    </ligand>
</feature>
<dbReference type="GO" id="GO:0006094">
    <property type="term" value="P:gluconeogenesis"/>
    <property type="evidence" value="ECO:0007669"/>
    <property type="project" value="UniProtKB-UniRule"/>
</dbReference>
<keyword evidence="6 9" id="KW-0963">Cytoplasm</keyword>
<dbReference type="Proteomes" id="UP000253977">
    <property type="component" value="Unassembled WGS sequence"/>
</dbReference>
<dbReference type="PROSITE" id="PS00171">
    <property type="entry name" value="TIM_1"/>
    <property type="match status" value="1"/>
</dbReference>
<comment type="pathway">
    <text evidence="9 10">Carbohydrate biosynthesis; gluconeogenesis.</text>
</comment>
<comment type="subcellular location">
    <subcellularLocation>
        <location evidence="9 10">Cytoplasm</location>
    </subcellularLocation>
</comment>
<dbReference type="InterPro" id="IPR013785">
    <property type="entry name" value="Aldolase_TIM"/>
</dbReference>
<evidence type="ECO:0000256" key="5">
    <source>
        <dbReference type="ARBA" id="ARBA00022432"/>
    </source>
</evidence>
<evidence type="ECO:0000256" key="6">
    <source>
        <dbReference type="ARBA" id="ARBA00022490"/>
    </source>
</evidence>
<accession>A0A369TWK4</accession>
<dbReference type="NCBIfam" id="TIGR00419">
    <property type="entry name" value="tim"/>
    <property type="match status" value="1"/>
</dbReference>
<dbReference type="SUPFAM" id="SSF51351">
    <property type="entry name" value="Triosephosphate isomerase (TIM)"/>
    <property type="match status" value="1"/>
</dbReference>
<dbReference type="GO" id="GO:0046166">
    <property type="term" value="P:glyceraldehyde-3-phosphate biosynthetic process"/>
    <property type="evidence" value="ECO:0007669"/>
    <property type="project" value="TreeGrafter"/>
</dbReference>
<evidence type="ECO:0000256" key="8">
    <source>
        <dbReference type="ARBA" id="ARBA00023235"/>
    </source>
</evidence>
<proteinExistence type="inferred from homology"/>
<dbReference type="GO" id="GO:0019563">
    <property type="term" value="P:glycerol catabolic process"/>
    <property type="evidence" value="ECO:0007669"/>
    <property type="project" value="TreeGrafter"/>
</dbReference>
<dbReference type="Gene3D" id="3.20.20.70">
    <property type="entry name" value="Aldolase class I"/>
    <property type="match status" value="1"/>
</dbReference>
<comment type="similarity">
    <text evidence="4 9 10">Belongs to the triosephosphate isomerase family.</text>
</comment>
<dbReference type="GO" id="GO:0005829">
    <property type="term" value="C:cytosol"/>
    <property type="evidence" value="ECO:0007669"/>
    <property type="project" value="TreeGrafter"/>
</dbReference>
<comment type="function">
    <text evidence="9">Involved in the gluconeogenesis. Catalyzes stereospecifically the conversion of dihydroxyacetone phosphate (DHAP) to D-glyceraldehyde-3-phosphate (G3P).</text>
</comment>
<feature type="binding site" evidence="9">
    <location>
        <begin position="9"/>
        <end position="11"/>
    </location>
    <ligand>
        <name>substrate</name>
    </ligand>
</feature>
<evidence type="ECO:0000256" key="2">
    <source>
        <dbReference type="ARBA" id="ARBA00004680"/>
    </source>
</evidence>
<feature type="binding site" evidence="9">
    <location>
        <position position="166"/>
    </location>
    <ligand>
        <name>substrate</name>
    </ligand>
</feature>
<name>A0A369TWK4_9RHOB</name>
<dbReference type="GO" id="GO:0006096">
    <property type="term" value="P:glycolytic process"/>
    <property type="evidence" value="ECO:0007669"/>
    <property type="project" value="UniProtKB-UniRule"/>
</dbReference>
<comment type="subunit">
    <text evidence="9 10">Homodimer.</text>
</comment>
<dbReference type="OrthoDB" id="9809429at2"/>
<evidence type="ECO:0000256" key="10">
    <source>
        <dbReference type="RuleBase" id="RU363013"/>
    </source>
</evidence>
<dbReference type="HAMAP" id="MF_00147_B">
    <property type="entry name" value="TIM_B"/>
    <property type="match status" value="1"/>
</dbReference>
<keyword evidence="5 9" id="KW-0312">Gluconeogenesis</keyword>
<evidence type="ECO:0000256" key="7">
    <source>
        <dbReference type="ARBA" id="ARBA00023152"/>
    </source>
</evidence>
<evidence type="ECO:0000256" key="1">
    <source>
        <dbReference type="ARBA" id="ARBA00000148"/>
    </source>
</evidence>
<gene>
    <name evidence="9" type="primary">tpiA</name>
    <name evidence="11" type="ORF">DU478_06360</name>
</gene>